<dbReference type="Proteomes" id="UP001437256">
    <property type="component" value="Unassembled WGS sequence"/>
</dbReference>
<keyword evidence="2" id="KW-1185">Reference proteome</keyword>
<organism evidence="1 2">
    <name type="scientific">Marasmius tenuissimus</name>
    <dbReference type="NCBI Taxonomy" id="585030"/>
    <lineage>
        <taxon>Eukaryota</taxon>
        <taxon>Fungi</taxon>
        <taxon>Dikarya</taxon>
        <taxon>Basidiomycota</taxon>
        <taxon>Agaricomycotina</taxon>
        <taxon>Agaricomycetes</taxon>
        <taxon>Agaricomycetidae</taxon>
        <taxon>Agaricales</taxon>
        <taxon>Marasmiineae</taxon>
        <taxon>Marasmiaceae</taxon>
        <taxon>Marasmius</taxon>
    </lineage>
</organism>
<dbReference type="PANTHER" id="PTHR13228:SF3">
    <property type="entry name" value="CONSERVED OLIGOMERIC GOLGI COMPLEX SUBUNIT 5"/>
    <property type="match status" value="1"/>
</dbReference>
<gene>
    <name evidence="1" type="ORF">AAF712_000583</name>
</gene>
<protein>
    <submittedName>
        <fullName evidence="1">Uncharacterized protein</fullName>
    </submittedName>
</protein>
<accession>A0ABR3AH84</accession>
<dbReference type="InterPro" id="IPR019465">
    <property type="entry name" value="Cog5"/>
</dbReference>
<proteinExistence type="predicted"/>
<evidence type="ECO:0000313" key="1">
    <source>
        <dbReference type="EMBL" id="KAL0072820.1"/>
    </source>
</evidence>
<evidence type="ECO:0000313" key="2">
    <source>
        <dbReference type="Proteomes" id="UP001437256"/>
    </source>
</evidence>
<sequence length="103" mass="11817">MRPLLFLDNAHLASAAHTSGLPPLIVLNHILVRSPLPLPHTYHGWQDAEYVRYVDEHSEQQVWSLVESGLDRWEKLSANDETNMEEAEEYVELARKVLKSSAR</sequence>
<dbReference type="EMBL" id="JBBXMP010000001">
    <property type="protein sequence ID" value="KAL0072820.1"/>
    <property type="molecule type" value="Genomic_DNA"/>
</dbReference>
<comment type="caution">
    <text evidence="1">The sequence shown here is derived from an EMBL/GenBank/DDBJ whole genome shotgun (WGS) entry which is preliminary data.</text>
</comment>
<reference evidence="1 2" key="1">
    <citation type="submission" date="2024-05" db="EMBL/GenBank/DDBJ databases">
        <title>A draft genome resource for the thread blight pathogen Marasmius tenuissimus strain MS-2.</title>
        <authorList>
            <person name="Yulfo-Soto G.E."/>
            <person name="Baruah I.K."/>
            <person name="Amoako-Attah I."/>
            <person name="Bukari Y."/>
            <person name="Meinhardt L.W."/>
            <person name="Bailey B.A."/>
            <person name="Cohen S.P."/>
        </authorList>
    </citation>
    <scope>NUCLEOTIDE SEQUENCE [LARGE SCALE GENOMIC DNA]</scope>
    <source>
        <strain evidence="1 2">MS-2</strain>
    </source>
</reference>
<dbReference type="PANTHER" id="PTHR13228">
    <property type="entry name" value="CONSERVED OLIGOMERIC GOLGI COMPLEX COMPONENT 5"/>
    <property type="match status" value="1"/>
</dbReference>
<name>A0ABR3AH84_9AGAR</name>